<dbReference type="GO" id="GO:0000166">
    <property type="term" value="F:nucleotide binding"/>
    <property type="evidence" value="ECO:0007669"/>
    <property type="project" value="UniProtKB-KW"/>
</dbReference>
<feature type="binding site" evidence="4">
    <location>
        <position position="123"/>
    </location>
    <ligand>
        <name>substrate</name>
    </ligand>
</feature>
<organism evidence="10 11">
    <name type="scientific">Cercophora newfieldiana</name>
    <dbReference type="NCBI Taxonomy" id="92897"/>
    <lineage>
        <taxon>Eukaryota</taxon>
        <taxon>Fungi</taxon>
        <taxon>Dikarya</taxon>
        <taxon>Ascomycota</taxon>
        <taxon>Pezizomycotina</taxon>
        <taxon>Sordariomycetes</taxon>
        <taxon>Sordariomycetidae</taxon>
        <taxon>Sordariales</taxon>
        <taxon>Lasiosphaeriaceae</taxon>
        <taxon>Cercophora</taxon>
    </lineage>
</organism>
<dbReference type="EC" id="3.6.1.29" evidence="7"/>
<evidence type="ECO:0000256" key="2">
    <source>
        <dbReference type="ARBA" id="ARBA00022801"/>
    </source>
</evidence>
<proteinExistence type="predicted"/>
<accession>A0AA40CL98</accession>
<evidence type="ECO:0000256" key="6">
    <source>
        <dbReference type="PROSITE-ProRule" id="PRU00464"/>
    </source>
</evidence>
<comment type="cofactor">
    <cofactor evidence="7">
        <name>Mn(2+)</name>
        <dbReference type="ChEBI" id="CHEBI:29035"/>
    </cofactor>
</comment>
<dbReference type="EMBL" id="JAULSV010000006">
    <property type="protein sequence ID" value="KAK0641618.1"/>
    <property type="molecule type" value="Genomic_DNA"/>
</dbReference>
<dbReference type="AlphaFoldDB" id="A0AA40CL98"/>
<reference evidence="10" key="1">
    <citation type="submission" date="2023-06" db="EMBL/GenBank/DDBJ databases">
        <title>Genome-scale phylogeny and comparative genomics of the fungal order Sordariales.</title>
        <authorList>
            <consortium name="Lawrence Berkeley National Laboratory"/>
            <person name="Hensen N."/>
            <person name="Bonometti L."/>
            <person name="Westerberg I."/>
            <person name="Brannstrom I.O."/>
            <person name="Guillou S."/>
            <person name="Cros-Aarteil S."/>
            <person name="Calhoun S."/>
            <person name="Haridas S."/>
            <person name="Kuo A."/>
            <person name="Mondo S."/>
            <person name="Pangilinan J."/>
            <person name="Riley R."/>
            <person name="Labutti K."/>
            <person name="Andreopoulos B."/>
            <person name="Lipzen A."/>
            <person name="Chen C."/>
            <person name="Yanf M."/>
            <person name="Daum C."/>
            <person name="Ng V."/>
            <person name="Clum A."/>
            <person name="Steindorff A."/>
            <person name="Ohm R."/>
            <person name="Martin F."/>
            <person name="Silar P."/>
            <person name="Natvig D."/>
            <person name="Lalanne C."/>
            <person name="Gautier V."/>
            <person name="Ament-Velasquez S.L."/>
            <person name="Kruys A."/>
            <person name="Hutchinson M.I."/>
            <person name="Powell A.J."/>
            <person name="Barry K."/>
            <person name="Miller A.N."/>
            <person name="Grigoriev I.V."/>
            <person name="Debuchy R."/>
            <person name="Gladieux P."/>
            <person name="Thoren M.H."/>
            <person name="Johannesson H."/>
        </authorList>
    </citation>
    <scope>NUCLEOTIDE SEQUENCE</scope>
    <source>
        <strain evidence="10">SMH2532-1</strain>
    </source>
</reference>
<evidence type="ECO:0000256" key="8">
    <source>
        <dbReference type="SAM" id="MobiDB-lite"/>
    </source>
</evidence>
<comment type="catalytic activity">
    <reaction evidence="7">
        <text>P(1),P(3)-bis(5'-adenosyl) triphosphate + H2O = AMP + ADP + 2 H(+)</text>
        <dbReference type="Rhea" id="RHEA:13893"/>
        <dbReference type="ChEBI" id="CHEBI:15377"/>
        <dbReference type="ChEBI" id="CHEBI:15378"/>
        <dbReference type="ChEBI" id="CHEBI:58529"/>
        <dbReference type="ChEBI" id="CHEBI:456215"/>
        <dbReference type="ChEBI" id="CHEBI:456216"/>
        <dbReference type="EC" id="3.6.1.29"/>
    </reaction>
</comment>
<comment type="caution">
    <text evidence="10">The sequence shown here is derived from an EMBL/GenBank/DDBJ whole genome shotgun (WGS) entry which is preliminary data.</text>
</comment>
<dbReference type="CDD" id="cd01275">
    <property type="entry name" value="FHIT"/>
    <property type="match status" value="1"/>
</dbReference>
<evidence type="ECO:0000259" key="9">
    <source>
        <dbReference type="PROSITE" id="PS51084"/>
    </source>
</evidence>
<evidence type="ECO:0000256" key="1">
    <source>
        <dbReference type="ARBA" id="ARBA00022741"/>
    </source>
</evidence>
<evidence type="ECO:0000256" key="5">
    <source>
        <dbReference type="PIRSR" id="PIRSR639383-3"/>
    </source>
</evidence>
<dbReference type="GO" id="GO:0047710">
    <property type="term" value="F:bis(5'-adenosyl)-triphosphatase activity"/>
    <property type="evidence" value="ECO:0007669"/>
    <property type="project" value="UniProtKB-UniRule"/>
</dbReference>
<protein>
    <recommendedName>
        <fullName evidence="7">Bis(5'-adenosyl)-triphosphatase</fullName>
        <ecNumber evidence="7">3.6.1.29</ecNumber>
    </recommendedName>
</protein>
<dbReference type="Proteomes" id="UP001174936">
    <property type="component" value="Unassembled WGS sequence"/>
</dbReference>
<feature type="binding site" evidence="4">
    <location>
        <position position="138"/>
    </location>
    <ligand>
        <name>substrate</name>
    </ligand>
</feature>
<evidence type="ECO:0000256" key="4">
    <source>
        <dbReference type="PIRSR" id="PIRSR639383-2"/>
    </source>
</evidence>
<feature type="binding site" evidence="4">
    <location>
        <position position="38"/>
    </location>
    <ligand>
        <name>substrate</name>
    </ligand>
</feature>
<evidence type="ECO:0000313" key="10">
    <source>
        <dbReference type="EMBL" id="KAK0641618.1"/>
    </source>
</evidence>
<feature type="site" description="Important for induction of apoptosis" evidence="5">
    <location>
        <position position="159"/>
    </location>
</feature>
<feature type="binding site" evidence="4">
    <location>
        <begin position="129"/>
        <end position="132"/>
    </location>
    <ligand>
        <name>substrate</name>
    </ligand>
</feature>
<keyword evidence="2 7" id="KW-0378">Hydrolase</keyword>
<dbReference type="SUPFAM" id="SSF54197">
    <property type="entry name" value="HIT-like"/>
    <property type="match status" value="1"/>
</dbReference>
<evidence type="ECO:0000313" key="11">
    <source>
        <dbReference type="Proteomes" id="UP001174936"/>
    </source>
</evidence>
<dbReference type="PANTHER" id="PTHR46243">
    <property type="entry name" value="BIS(5'-ADENOSYL)-TRIPHOSPHATASE"/>
    <property type="match status" value="1"/>
</dbReference>
<feature type="region of interest" description="Disordered" evidence="8">
    <location>
        <begin position="90"/>
        <end position="110"/>
    </location>
</feature>
<evidence type="ECO:0000256" key="3">
    <source>
        <dbReference type="PIRSR" id="PIRSR639383-1"/>
    </source>
</evidence>
<dbReference type="PANTHER" id="PTHR46243:SF1">
    <property type="entry name" value="BIS(5'-ADENOSYL)-TRIPHOSPHATASE"/>
    <property type="match status" value="1"/>
</dbReference>
<dbReference type="PROSITE" id="PS00892">
    <property type="entry name" value="HIT_1"/>
    <property type="match status" value="1"/>
</dbReference>
<dbReference type="InterPro" id="IPR051884">
    <property type="entry name" value="Bis(5'-adenosyl)-TPase_reg"/>
</dbReference>
<dbReference type="InterPro" id="IPR036265">
    <property type="entry name" value="HIT-like_sf"/>
</dbReference>
<feature type="short sequence motif" description="Histidine triad motif" evidence="6">
    <location>
        <begin position="134"/>
        <end position="138"/>
    </location>
</feature>
<sequence length="242" mass="26884">MRMSSSSSNPPQRPIHFGPFEVTNQVFLTTPHSFALVNLKPLLPGHVLVCPLTPHRRLTELSPAELTDLWSAVQRVQRMLARHYFLSAPPTSPAPASPTSPPPQTTEPAAEPEYLGSFNIALQDGPESGQTVPHVHVHVIPRIRGCTAKSTATPSDELYERMASEDGNVGGWQWDAHNNAARRPQPGGQFPRIEDAERMARGMAEMEAEARVYRDILKVMEGEEEVIERQGIRKEMESVIPF</sequence>
<feature type="active site" description="Tele-AMP-histidine intermediate" evidence="3">
    <location>
        <position position="136"/>
    </location>
</feature>
<keyword evidence="11" id="KW-1185">Reference proteome</keyword>
<dbReference type="PROSITE" id="PS51084">
    <property type="entry name" value="HIT_2"/>
    <property type="match status" value="1"/>
</dbReference>
<evidence type="ECO:0000256" key="7">
    <source>
        <dbReference type="RuleBase" id="RU366076"/>
    </source>
</evidence>
<dbReference type="InterPro" id="IPR011146">
    <property type="entry name" value="HIT-like"/>
</dbReference>
<feature type="compositionally biased region" description="Pro residues" evidence="8">
    <location>
        <begin position="90"/>
        <end position="105"/>
    </location>
</feature>
<feature type="domain" description="HIT" evidence="9">
    <location>
        <begin position="13"/>
        <end position="149"/>
    </location>
</feature>
<keyword evidence="1 7" id="KW-0547">Nucleotide-binding</keyword>
<gene>
    <name evidence="10" type="ORF">B0T16DRAFT_461660</name>
</gene>
<dbReference type="Pfam" id="PF01230">
    <property type="entry name" value="HIT"/>
    <property type="match status" value="1"/>
</dbReference>
<name>A0AA40CL98_9PEZI</name>
<dbReference type="InterPro" id="IPR039383">
    <property type="entry name" value="FHIT"/>
</dbReference>
<dbReference type="Gene3D" id="3.30.428.10">
    <property type="entry name" value="HIT-like"/>
    <property type="match status" value="1"/>
</dbReference>
<dbReference type="InterPro" id="IPR019808">
    <property type="entry name" value="Histidine_triad_CS"/>
</dbReference>